<feature type="region of interest" description="Disordered" evidence="1">
    <location>
        <begin position="164"/>
        <end position="575"/>
    </location>
</feature>
<evidence type="ECO:0000313" key="3">
    <source>
        <dbReference type="Proteomes" id="UP000244722"/>
    </source>
</evidence>
<feature type="compositionally biased region" description="Pro residues" evidence="1">
    <location>
        <begin position="439"/>
        <end position="450"/>
    </location>
</feature>
<feature type="compositionally biased region" description="Gly residues" evidence="1">
    <location>
        <begin position="764"/>
        <end position="777"/>
    </location>
</feature>
<feature type="region of interest" description="Disordered" evidence="1">
    <location>
        <begin position="590"/>
        <end position="777"/>
    </location>
</feature>
<protein>
    <submittedName>
        <fullName evidence="2">Uncharacterized protein</fullName>
    </submittedName>
</protein>
<feature type="compositionally biased region" description="Basic and acidic residues" evidence="1">
    <location>
        <begin position="515"/>
        <end position="529"/>
    </location>
</feature>
<feature type="compositionally biased region" description="Pro residues" evidence="1">
    <location>
        <begin position="548"/>
        <end position="557"/>
    </location>
</feature>
<organism evidence="2 3">
    <name type="scientific">Tuber borchii</name>
    <name type="common">White truffle</name>
    <dbReference type="NCBI Taxonomy" id="42251"/>
    <lineage>
        <taxon>Eukaryota</taxon>
        <taxon>Fungi</taxon>
        <taxon>Dikarya</taxon>
        <taxon>Ascomycota</taxon>
        <taxon>Pezizomycotina</taxon>
        <taxon>Pezizomycetes</taxon>
        <taxon>Pezizales</taxon>
        <taxon>Tuberaceae</taxon>
        <taxon>Tuber</taxon>
    </lineage>
</organism>
<feature type="compositionally biased region" description="Basic and acidic residues" evidence="1">
    <location>
        <begin position="651"/>
        <end position="678"/>
    </location>
</feature>
<dbReference type="AlphaFoldDB" id="A0A2T6ZX94"/>
<feature type="region of interest" description="Disordered" evidence="1">
    <location>
        <begin position="37"/>
        <end position="90"/>
    </location>
</feature>
<dbReference type="OrthoDB" id="5333304at2759"/>
<feature type="compositionally biased region" description="Polar residues" evidence="1">
    <location>
        <begin position="51"/>
        <end position="78"/>
    </location>
</feature>
<sequence length="777" mass="86513">MPTDVLKSGPGNSDPLQESEEDLREYVKIIQLRDKIRDGMHPRFKPANHPGSAQATTPQLLQRGPSASSHGAQLSQAPGLQAPQCTDPKANNARLAKSSALVKAELKLKREKIEKELQKRKLEVEAKIWTGAEPVEHINLWDSSTDVFSDQLESIMKKAGVSFKETIRSVDSAPSKPIAESDENSETATRSGNPEAHQDRHMSRKTWSGPVESTLPTVVEASRRPPKESFASRQLNSDKGTSTAEESTSQRLAIGAAYEPSKAQVPAMPSPQGANAPLDVNNDGYEPAPAEERPYSPPASPRYSATSHLKSPAAPQPVRPANMARVESQDPRGIVEIADDGDEISYSRYAGNPDRELRRDNVSPISPIPLIKQEPRSPFPGVHPSRLPRVAGPAGTYDERQHHSYPPVPPPPPRYGYQPTAHSHPPAAGHPVYDSFGYPLPPPPPPPPPMSGYTRYPPYDPEYYTPRPYEEYNRKYAAPSVVPSRLPTRSGRRSASPVNYPQRSPRSVSPPRVRNPKDSRPASRAEYRPPSRMTRPPSPHRLDMYGRPYPPPQPPMYRPEYPGDYSSYYGPPRERPASYYDPYYRPMRFDEYPPRPESSVIPRGLDDRSYRTRDYPYVPARPSMPPPPQSVAGGYAPDHRPEYPSASRASVRPEDHMERRLEYRPEAGRVSPRREDRPYYNGMDGYFHGREASVRHGSVRPEQARAYGDGEYVPGRQASVRPDAGFRDRFADPGPREPGHMQLPLLNPPYAHPPPPPPPPPPFGGSGYNEGRYGGNH</sequence>
<dbReference type="EMBL" id="NESQ01000073">
    <property type="protein sequence ID" value="PUU80074.1"/>
    <property type="molecule type" value="Genomic_DNA"/>
</dbReference>
<feature type="compositionally biased region" description="Low complexity" evidence="1">
    <location>
        <begin position="503"/>
        <end position="512"/>
    </location>
</feature>
<dbReference type="STRING" id="42251.A0A2T6ZX94"/>
<proteinExistence type="predicted"/>
<feature type="region of interest" description="Disordered" evidence="1">
    <location>
        <begin position="1"/>
        <end position="22"/>
    </location>
</feature>
<keyword evidence="3" id="KW-1185">Reference proteome</keyword>
<feature type="compositionally biased region" description="Low complexity" evidence="1">
    <location>
        <begin position="558"/>
        <end position="571"/>
    </location>
</feature>
<evidence type="ECO:0000256" key="1">
    <source>
        <dbReference type="SAM" id="MobiDB-lite"/>
    </source>
</evidence>
<feature type="compositionally biased region" description="Pro residues" evidence="1">
    <location>
        <begin position="746"/>
        <end position="763"/>
    </location>
</feature>
<name>A0A2T6ZX94_TUBBO</name>
<reference evidence="2 3" key="1">
    <citation type="submission" date="2017-04" db="EMBL/GenBank/DDBJ databases">
        <title>Draft genome sequence of Tuber borchii Vittad., a whitish edible truffle.</title>
        <authorList>
            <consortium name="DOE Joint Genome Institute"/>
            <person name="Murat C."/>
            <person name="Kuo A."/>
            <person name="Barry K.W."/>
            <person name="Clum A."/>
            <person name="Dockter R.B."/>
            <person name="Fauchery L."/>
            <person name="Iotti M."/>
            <person name="Kohler A."/>
            <person name="Labutti K."/>
            <person name="Lindquist E.A."/>
            <person name="Lipzen A."/>
            <person name="Ohm R.A."/>
            <person name="Wang M."/>
            <person name="Grigoriev I.V."/>
            <person name="Zambonelli A."/>
            <person name="Martin F.M."/>
        </authorList>
    </citation>
    <scope>NUCLEOTIDE SEQUENCE [LARGE SCALE GENOMIC DNA]</scope>
    <source>
        <strain evidence="2 3">Tbo3840</strain>
    </source>
</reference>
<feature type="compositionally biased region" description="Basic and acidic residues" evidence="1">
    <location>
        <begin position="604"/>
        <end position="614"/>
    </location>
</feature>
<accession>A0A2T6ZX94</accession>
<feature type="compositionally biased region" description="Polar residues" evidence="1">
    <location>
        <begin position="231"/>
        <end position="251"/>
    </location>
</feature>
<feature type="compositionally biased region" description="Basic and acidic residues" evidence="1">
    <location>
        <begin position="724"/>
        <end position="739"/>
    </location>
</feature>
<dbReference type="Proteomes" id="UP000244722">
    <property type="component" value="Unassembled WGS sequence"/>
</dbReference>
<evidence type="ECO:0000313" key="2">
    <source>
        <dbReference type="EMBL" id="PUU80074.1"/>
    </source>
</evidence>
<gene>
    <name evidence="2" type="ORF">B9Z19DRAFT_1080252</name>
</gene>
<feature type="compositionally biased region" description="Low complexity" evidence="1">
    <location>
        <begin position="453"/>
        <end position="467"/>
    </location>
</feature>
<comment type="caution">
    <text evidence="2">The sequence shown here is derived from an EMBL/GenBank/DDBJ whole genome shotgun (WGS) entry which is preliminary data.</text>
</comment>